<dbReference type="Proteomes" id="UP001589767">
    <property type="component" value="Unassembled WGS sequence"/>
</dbReference>
<dbReference type="SUPFAM" id="SSF51445">
    <property type="entry name" value="(Trans)glycosidases"/>
    <property type="match status" value="1"/>
</dbReference>
<dbReference type="PROSITE" id="PS00512">
    <property type="entry name" value="ALPHA_GALACTOSIDASE"/>
    <property type="match status" value="1"/>
</dbReference>
<dbReference type="InterPro" id="IPR013785">
    <property type="entry name" value="Aldolase_TIM"/>
</dbReference>
<dbReference type="InterPro" id="IPR017853">
    <property type="entry name" value="GH"/>
</dbReference>
<reference evidence="7 8" key="1">
    <citation type="submission" date="2024-09" db="EMBL/GenBank/DDBJ databases">
        <authorList>
            <person name="Sun Q."/>
            <person name="Mori K."/>
        </authorList>
    </citation>
    <scope>NUCLEOTIDE SEQUENCE [LARGE SCALE GENOMIC DNA]</scope>
    <source>
        <strain evidence="7 8">CCM 7539</strain>
    </source>
</reference>
<feature type="domain" description="Glycosyl hydrolase family 36 N-terminal" evidence="6">
    <location>
        <begin position="22"/>
        <end position="235"/>
    </location>
</feature>
<dbReference type="CDD" id="cd14791">
    <property type="entry name" value="GH36"/>
    <property type="match status" value="1"/>
</dbReference>
<gene>
    <name evidence="7" type="ORF">ACFFHK_05230</name>
</gene>
<dbReference type="PANTHER" id="PTHR43053:SF3">
    <property type="entry name" value="ALPHA-GALACTOSIDASE C-RELATED"/>
    <property type="match status" value="1"/>
</dbReference>
<dbReference type="PIRSF" id="PIRSF005536">
    <property type="entry name" value="Agal"/>
    <property type="match status" value="1"/>
</dbReference>
<sequence>MQQYIHLQTPINDLILRTSPYAEILYWGEHLTTFDQQDILSLGRCTPNSGLDIDVPTTLAAENGRGFFDSPSLEGSRNGKDWSPVFHTTHVEQQHNYVKITAEDPIAKLAFISEFELDKNGVLKTRNTLHNLAESEFNLNRLSVTIPLPEQANDVMSFYGRWIREFQTQRQSLKHGAFIQENRYGRTSHEYFPGIIIGEPNFSEQQGKLWGFHLAWSGNHRIRADVKIDGRRFVQLEALYFAGEINLSSNQSFSTPWVYSTYSSTGLNTMSQQFHTHIREHILDFPTQKIRPVHLNIWEGVYFDHDPQHILAMAEKAAEMGVERFIIDDGWFKGRNDDYAGLGDWYLDERKYPQGLTPIINRVKQLGMQFGIWVELEMINKDSDLYRNHPDWLLQLEGYDQPAERHQFTLDLQNPQVFNYLLERMNWLLSHHEIDYIKWDMNRRIVQPGHQGKPGLDGQTKALYRLHDEIRQRYPNVEIEACASGGGRIDYEILKRTHRFWASDNNDALERQTIQRNMSYFFPLEVIGAHIGGKHCHSTYRQLNIQFRGITALFGHMGVELDPVKEGETERAGFTKYISLYKQIRPLLHTGNIVRLDMPDPAIQISGVIAKDRSTAVFAIAQLKLPDYLLPGHIRIPNLIPEAKYRVSLLDLPDTIREQRAGHLMKIYPQWLTKLLNGETLEFTGEWLTKVGLTLFPQDPCTATLLYIEKQ</sequence>
<keyword evidence="3 5" id="KW-0378">Hydrolase</keyword>
<evidence type="ECO:0000259" key="6">
    <source>
        <dbReference type="Pfam" id="PF16875"/>
    </source>
</evidence>
<protein>
    <recommendedName>
        <fullName evidence="2 5">Alpha-galactosidase</fullName>
        <ecNumber evidence="2 5">3.2.1.22</ecNumber>
    </recommendedName>
</protein>
<evidence type="ECO:0000256" key="1">
    <source>
        <dbReference type="ARBA" id="ARBA00001255"/>
    </source>
</evidence>
<dbReference type="InterPro" id="IPR002252">
    <property type="entry name" value="Glyco_hydro_36"/>
</dbReference>
<comment type="catalytic activity">
    <reaction evidence="1 5">
        <text>Hydrolysis of terminal, non-reducing alpha-D-galactose residues in alpha-D-galactosides, including galactose oligosaccharides, galactomannans and galactolipids.</text>
        <dbReference type="EC" id="3.2.1.22"/>
    </reaction>
</comment>
<dbReference type="PANTHER" id="PTHR43053">
    <property type="entry name" value="GLYCOSIDASE FAMILY 31"/>
    <property type="match status" value="1"/>
</dbReference>
<dbReference type="PRINTS" id="PR00743">
    <property type="entry name" value="GLHYDRLASE36"/>
</dbReference>
<dbReference type="InterPro" id="IPR050985">
    <property type="entry name" value="Alpha-glycosidase_related"/>
</dbReference>
<dbReference type="Pfam" id="PF16875">
    <property type="entry name" value="Glyco_hydro_36N"/>
    <property type="match status" value="1"/>
</dbReference>
<dbReference type="Pfam" id="PF02065">
    <property type="entry name" value="Melibiase"/>
    <property type="match status" value="1"/>
</dbReference>
<evidence type="ECO:0000256" key="3">
    <source>
        <dbReference type="ARBA" id="ARBA00022801"/>
    </source>
</evidence>
<comment type="caution">
    <text evidence="7">The sequence shown here is derived from an EMBL/GenBank/DDBJ whole genome shotgun (WGS) entry which is preliminary data.</text>
</comment>
<evidence type="ECO:0000313" key="8">
    <source>
        <dbReference type="Proteomes" id="UP001589767"/>
    </source>
</evidence>
<dbReference type="Gene3D" id="2.70.98.60">
    <property type="entry name" value="alpha-galactosidase from lactobacil brevis"/>
    <property type="match status" value="1"/>
</dbReference>
<accession>A0ABV6H0H5</accession>
<name>A0ABV6H0H5_9PAST</name>
<dbReference type="InterPro" id="IPR038417">
    <property type="entry name" value="Alpga-gal_N_sf"/>
</dbReference>
<dbReference type="InterPro" id="IPR000111">
    <property type="entry name" value="Glyco_hydro_27/36_CS"/>
</dbReference>
<dbReference type="EMBL" id="JBHLWB010000004">
    <property type="protein sequence ID" value="MFC0309108.1"/>
    <property type="molecule type" value="Genomic_DNA"/>
</dbReference>
<evidence type="ECO:0000313" key="7">
    <source>
        <dbReference type="EMBL" id="MFC0309108.1"/>
    </source>
</evidence>
<comment type="similarity">
    <text evidence="5">Belongs to the glycosyl hydrolase.</text>
</comment>
<keyword evidence="8" id="KW-1185">Reference proteome</keyword>
<dbReference type="GO" id="GO:0004557">
    <property type="term" value="F:alpha-galactosidase activity"/>
    <property type="evidence" value="ECO:0007669"/>
    <property type="project" value="UniProtKB-EC"/>
</dbReference>
<dbReference type="EC" id="3.2.1.22" evidence="2 5"/>
<evidence type="ECO:0000256" key="4">
    <source>
        <dbReference type="ARBA" id="ARBA00023295"/>
    </source>
</evidence>
<dbReference type="RefSeq" id="WP_382370243.1">
    <property type="nucleotide sequence ID" value="NZ_JBHLWB010000004.1"/>
</dbReference>
<dbReference type="Gene3D" id="3.20.20.70">
    <property type="entry name" value="Aldolase class I"/>
    <property type="match status" value="1"/>
</dbReference>
<evidence type="ECO:0000256" key="2">
    <source>
        <dbReference type="ARBA" id="ARBA00012755"/>
    </source>
</evidence>
<proteinExistence type="inferred from homology"/>
<keyword evidence="4 5" id="KW-0326">Glycosidase</keyword>
<organism evidence="7 8">
    <name type="scientific">Gallibacterium trehalosifermentans</name>
    <dbReference type="NCBI Taxonomy" id="516935"/>
    <lineage>
        <taxon>Bacteria</taxon>
        <taxon>Pseudomonadati</taxon>
        <taxon>Pseudomonadota</taxon>
        <taxon>Gammaproteobacteria</taxon>
        <taxon>Pasteurellales</taxon>
        <taxon>Pasteurellaceae</taxon>
        <taxon>Gallibacterium</taxon>
    </lineage>
</organism>
<evidence type="ECO:0000256" key="5">
    <source>
        <dbReference type="PIRNR" id="PIRNR005536"/>
    </source>
</evidence>
<dbReference type="InterPro" id="IPR031704">
    <property type="entry name" value="Glyco_hydro_36_N"/>
</dbReference>